<evidence type="ECO:0000256" key="2">
    <source>
        <dbReference type="SAM" id="Phobius"/>
    </source>
</evidence>
<dbReference type="SUPFAM" id="SSF52540">
    <property type="entry name" value="P-loop containing nucleoside triphosphate hydrolases"/>
    <property type="match status" value="1"/>
</dbReference>
<evidence type="ECO:0000256" key="1">
    <source>
        <dbReference type="SAM" id="MobiDB-lite"/>
    </source>
</evidence>
<feature type="transmembrane region" description="Helical" evidence="2">
    <location>
        <begin position="77"/>
        <end position="97"/>
    </location>
</feature>
<dbReference type="PANTHER" id="PTHR36168">
    <property type="entry name" value="CHROMOSOME 1, WHOLE GENOME SHOTGUN SEQUENCE"/>
    <property type="match status" value="1"/>
</dbReference>
<keyword evidence="2" id="KW-0812">Transmembrane</keyword>
<proteinExistence type="predicted"/>
<dbReference type="EMBL" id="KZ559634">
    <property type="protein sequence ID" value="PLN75870.1"/>
    <property type="molecule type" value="Genomic_DNA"/>
</dbReference>
<evidence type="ECO:0000259" key="3">
    <source>
        <dbReference type="Pfam" id="PF24913"/>
    </source>
</evidence>
<name>A0A2J5HGA9_9EURO</name>
<reference evidence="5" key="1">
    <citation type="submission" date="2017-12" db="EMBL/GenBank/DDBJ databases">
        <authorList>
            <consortium name="DOE Joint Genome Institute"/>
            <person name="Mondo S.J."/>
            <person name="Kjaerbolling I."/>
            <person name="Vesth T.C."/>
            <person name="Frisvad J.C."/>
            <person name="Nybo J.L."/>
            <person name="Theobald S."/>
            <person name="Kuo A."/>
            <person name="Bowyer P."/>
            <person name="Matsuda Y."/>
            <person name="Lyhne E.K."/>
            <person name="Kogle M.E."/>
            <person name="Clum A."/>
            <person name="Lipzen A."/>
            <person name="Salamov A."/>
            <person name="Ngan C.Y."/>
            <person name="Daum C."/>
            <person name="Chiniquy J."/>
            <person name="Barry K."/>
            <person name="LaButti K."/>
            <person name="Haridas S."/>
            <person name="Simmons B.A."/>
            <person name="Magnuson J.K."/>
            <person name="Mortensen U.H."/>
            <person name="Larsen T.O."/>
            <person name="Grigoriev I.V."/>
            <person name="Baker S.E."/>
            <person name="Andersen M.R."/>
            <person name="Nordberg H.P."/>
            <person name="Cantor M.N."/>
            <person name="Hua S.X."/>
        </authorList>
    </citation>
    <scope>NUCLEOTIDE SEQUENCE [LARGE SCALE GENOMIC DNA]</scope>
    <source>
        <strain evidence="5">IBT 19404</strain>
    </source>
</reference>
<dbReference type="Proteomes" id="UP000235023">
    <property type="component" value="Unassembled WGS sequence"/>
</dbReference>
<dbReference type="AlphaFoldDB" id="A0A2J5HGA9"/>
<protein>
    <recommendedName>
        <fullName evidence="3">AAA protein C-terminal winged helix domain-containing protein</fullName>
    </recommendedName>
</protein>
<keyword evidence="2" id="KW-0472">Membrane</keyword>
<accession>A0A2J5HGA9</accession>
<evidence type="ECO:0000313" key="5">
    <source>
        <dbReference type="Proteomes" id="UP000235023"/>
    </source>
</evidence>
<dbReference type="Pfam" id="PF24913">
    <property type="entry name" value="WHD_AAA_fung"/>
    <property type="match status" value="1"/>
</dbReference>
<keyword evidence="2" id="KW-1133">Transmembrane helix</keyword>
<dbReference type="PANTHER" id="PTHR36168:SF1">
    <property type="entry name" value="ORC1-LIKE AAA ATPASE DOMAIN-CONTAINING PROTEIN"/>
    <property type="match status" value="1"/>
</dbReference>
<keyword evidence="5" id="KW-1185">Reference proteome</keyword>
<organism evidence="4 5">
    <name type="scientific">Aspergillus taichungensis</name>
    <dbReference type="NCBI Taxonomy" id="482145"/>
    <lineage>
        <taxon>Eukaryota</taxon>
        <taxon>Fungi</taxon>
        <taxon>Dikarya</taxon>
        <taxon>Ascomycota</taxon>
        <taxon>Pezizomycotina</taxon>
        <taxon>Eurotiomycetes</taxon>
        <taxon>Eurotiomycetidae</taxon>
        <taxon>Eurotiales</taxon>
        <taxon>Aspergillaceae</taxon>
        <taxon>Aspergillus</taxon>
        <taxon>Aspergillus subgen. Circumdati</taxon>
    </lineage>
</organism>
<dbReference type="OrthoDB" id="511599at2759"/>
<feature type="domain" description="AAA protein C-terminal winged helix" evidence="3">
    <location>
        <begin position="387"/>
        <end position="505"/>
    </location>
</feature>
<evidence type="ECO:0000313" key="4">
    <source>
        <dbReference type="EMBL" id="PLN75870.1"/>
    </source>
</evidence>
<dbReference type="InterPro" id="IPR056808">
    <property type="entry name" value="HTH_AAA"/>
</dbReference>
<feature type="region of interest" description="Disordered" evidence="1">
    <location>
        <begin position="32"/>
        <end position="66"/>
    </location>
</feature>
<gene>
    <name evidence="4" type="ORF">BDW42DRAFT_179898</name>
</gene>
<dbReference type="InterPro" id="IPR027417">
    <property type="entry name" value="P-loop_NTPase"/>
</dbReference>
<sequence length="569" mass="64857">MRLYRDVRRSLSVASQMRLGLYRSPRTPRAAIIHSGRPFSGGPPVGAPDPLDQNLEDDDKRGNDSDHSFKSTMYKMFEAAATTFASIAVLGLAGYSYHRYYKYLILEKMENAFKPGDPALEVAGVGVEKQDYHHEDHWIVREQQPDVDKIISGGVTGRYFLFIGEKGTGKTSMLLEAMRKINGEGCAMFDAHGDLEIFRIRLGKALDFEFHEDYIGSLFSIKGPRDTTALLDIERAFNKLEKVALTRRREGKAPLILIINSTHLVRDDHDGQDLLEMIQQRAEQWAASNLVTTIMNSDDYWVYERLKRYATRMEVIRVTDLPKGRALDALKKYRKQYFGEELSHEVLEEIYNRIGGRLSFLNRIAKAENPLKLCREICQAEKTWFLNKCWILGEEMDDDVMDEQKFSSAAMVLAKALVDREKEMKTYDPAKGHILPQIPLHEARQIMTRADFIQMYDHENIFTIDSRAMVRADSVPMQNAFREICSWPNFDEHLEGTLTRIGDIESLGRTRELTIKDLWNGGKYNLALVDNKGRSTGSAEFTVVEGKEDEEGDEAEVKVPVEVSKCSGA</sequence>
<dbReference type="Gene3D" id="3.40.50.300">
    <property type="entry name" value="P-loop containing nucleotide triphosphate hydrolases"/>
    <property type="match status" value="1"/>
</dbReference>